<feature type="region of interest" description="Disordered" evidence="1">
    <location>
        <begin position="83"/>
        <end position="107"/>
    </location>
</feature>
<gene>
    <name evidence="2" type="ORF">AB6A40_007332</name>
</gene>
<comment type="caution">
    <text evidence="2">The sequence shown here is derived from an EMBL/GenBank/DDBJ whole genome shotgun (WGS) entry which is preliminary data.</text>
</comment>
<reference evidence="2 3" key="1">
    <citation type="submission" date="2024-08" db="EMBL/GenBank/DDBJ databases">
        <title>Gnathostoma spinigerum genome.</title>
        <authorList>
            <person name="Gonzalez-Bertolin B."/>
            <person name="Monzon S."/>
            <person name="Zaballos A."/>
            <person name="Jimenez P."/>
            <person name="Dekumyoy P."/>
            <person name="Varona S."/>
            <person name="Cuesta I."/>
            <person name="Sumanam S."/>
            <person name="Adisakwattana P."/>
            <person name="Gasser R.B."/>
            <person name="Hernandez-Gonzalez A."/>
            <person name="Young N.D."/>
            <person name="Perteguer M.J."/>
        </authorList>
    </citation>
    <scope>NUCLEOTIDE SEQUENCE [LARGE SCALE GENOMIC DNA]</scope>
    <source>
        <strain evidence="2">AL3</strain>
        <tissue evidence="2">Liver</tissue>
    </source>
</reference>
<dbReference type="Proteomes" id="UP001608902">
    <property type="component" value="Unassembled WGS sequence"/>
</dbReference>
<evidence type="ECO:0000313" key="2">
    <source>
        <dbReference type="EMBL" id="MFH4980623.1"/>
    </source>
</evidence>
<sequence length="107" mass="12286">MSIEELVFPDGATSGCCSPICLPHGIGHESKKNGIPVVLESTNSSFYRPTEEASRKLGLRHERASILFNEELFKRNVRKAHKMECKHKQTTAQKRHFKNRRRLRLGK</sequence>
<dbReference type="EMBL" id="JBGFUD010005824">
    <property type="protein sequence ID" value="MFH4980623.1"/>
    <property type="molecule type" value="Genomic_DNA"/>
</dbReference>
<organism evidence="2 3">
    <name type="scientific">Gnathostoma spinigerum</name>
    <dbReference type="NCBI Taxonomy" id="75299"/>
    <lineage>
        <taxon>Eukaryota</taxon>
        <taxon>Metazoa</taxon>
        <taxon>Ecdysozoa</taxon>
        <taxon>Nematoda</taxon>
        <taxon>Chromadorea</taxon>
        <taxon>Rhabditida</taxon>
        <taxon>Spirurina</taxon>
        <taxon>Gnathostomatomorpha</taxon>
        <taxon>Gnathostomatoidea</taxon>
        <taxon>Gnathostomatidae</taxon>
        <taxon>Gnathostoma</taxon>
    </lineage>
</organism>
<dbReference type="AlphaFoldDB" id="A0ABD6EUA3"/>
<proteinExistence type="predicted"/>
<name>A0ABD6EUA3_9BILA</name>
<accession>A0ABD6EUA3</accession>
<evidence type="ECO:0000313" key="3">
    <source>
        <dbReference type="Proteomes" id="UP001608902"/>
    </source>
</evidence>
<evidence type="ECO:0000256" key="1">
    <source>
        <dbReference type="SAM" id="MobiDB-lite"/>
    </source>
</evidence>
<protein>
    <submittedName>
        <fullName evidence="2">Uncharacterized protein</fullName>
    </submittedName>
</protein>
<feature type="compositionally biased region" description="Basic residues" evidence="1">
    <location>
        <begin position="88"/>
        <end position="107"/>
    </location>
</feature>
<keyword evidence="3" id="KW-1185">Reference proteome</keyword>